<dbReference type="InterPro" id="IPR050327">
    <property type="entry name" value="Proton-linked_MCT"/>
</dbReference>
<proteinExistence type="predicted"/>
<feature type="domain" description="Major facilitator superfamily (MFS) profile" evidence="7">
    <location>
        <begin position="7"/>
        <end position="394"/>
    </location>
</feature>
<dbReference type="InterPro" id="IPR011701">
    <property type="entry name" value="MFS"/>
</dbReference>
<dbReference type="InterPro" id="IPR020846">
    <property type="entry name" value="MFS_dom"/>
</dbReference>
<dbReference type="Pfam" id="PF07690">
    <property type="entry name" value="MFS_1"/>
    <property type="match status" value="1"/>
</dbReference>
<keyword evidence="3 6" id="KW-0812">Transmembrane</keyword>
<dbReference type="Proteomes" id="UP000824238">
    <property type="component" value="Unassembled WGS sequence"/>
</dbReference>
<dbReference type="PROSITE" id="PS50850">
    <property type="entry name" value="MFS"/>
    <property type="match status" value="1"/>
</dbReference>
<sequence>MKKSFSRGTALVAGTAMLLINGVVYAWSIYSSPFVEGFGWSSAKLGVCFTVMLGSFCLGGVIGGAVANWKGVRVSVPAGGVLGFVGYLLCMFLQADRLWLLFIAFAIAGIGVGFVYNGVLSAVVPRFPDKKGFASGVLLMGYGASSLVLGSLAAKLIATPGFGWHLTYILTGALLLAAAFIGLPFILPPKQEADVRTAAPSRGLTPRQMLRTKRFYLFFAAAVIGTGYGSGLIAHARYIFLEGGAPEATATLAVGLVSVMNGLGRIIFGMLHDRCGFRVSLLADALLYIAAGAVAALSLGGSYASLIAAMMVIGACYGAVPTISSSVAGEFFGPAHYGRNLSIVNLNILLGSFASTVAGSMQTASGSYFSTICLFAGLEVAALLLILLLSRTKSLDY</sequence>
<feature type="transmembrane region" description="Helical" evidence="6">
    <location>
        <begin position="341"/>
        <end position="361"/>
    </location>
</feature>
<keyword evidence="4 6" id="KW-1133">Transmembrane helix</keyword>
<dbReference type="PANTHER" id="PTHR11360">
    <property type="entry name" value="MONOCARBOXYLATE TRANSPORTER"/>
    <property type="match status" value="1"/>
</dbReference>
<dbReference type="AlphaFoldDB" id="A0A9D1DMJ1"/>
<dbReference type="GO" id="GO:0022857">
    <property type="term" value="F:transmembrane transporter activity"/>
    <property type="evidence" value="ECO:0007669"/>
    <property type="project" value="InterPro"/>
</dbReference>
<feature type="transmembrane region" description="Helical" evidence="6">
    <location>
        <begin position="215"/>
        <end position="236"/>
    </location>
</feature>
<evidence type="ECO:0000256" key="5">
    <source>
        <dbReference type="ARBA" id="ARBA00023136"/>
    </source>
</evidence>
<dbReference type="EMBL" id="DVHH01000197">
    <property type="protein sequence ID" value="HIR55576.1"/>
    <property type="molecule type" value="Genomic_DNA"/>
</dbReference>
<feature type="transmembrane region" description="Helical" evidence="6">
    <location>
        <begin position="132"/>
        <end position="154"/>
    </location>
</feature>
<dbReference type="GO" id="GO:0005886">
    <property type="term" value="C:plasma membrane"/>
    <property type="evidence" value="ECO:0007669"/>
    <property type="project" value="UniProtKB-SubCell"/>
</dbReference>
<evidence type="ECO:0000313" key="9">
    <source>
        <dbReference type="Proteomes" id="UP000824238"/>
    </source>
</evidence>
<evidence type="ECO:0000313" key="8">
    <source>
        <dbReference type="EMBL" id="HIR55576.1"/>
    </source>
</evidence>
<evidence type="ECO:0000259" key="7">
    <source>
        <dbReference type="PROSITE" id="PS50850"/>
    </source>
</evidence>
<dbReference type="InterPro" id="IPR036259">
    <property type="entry name" value="MFS_trans_sf"/>
</dbReference>
<evidence type="ECO:0000256" key="3">
    <source>
        <dbReference type="ARBA" id="ARBA00022692"/>
    </source>
</evidence>
<feature type="transmembrane region" description="Helical" evidence="6">
    <location>
        <begin position="100"/>
        <end position="120"/>
    </location>
</feature>
<dbReference type="SUPFAM" id="SSF103473">
    <property type="entry name" value="MFS general substrate transporter"/>
    <property type="match status" value="1"/>
</dbReference>
<dbReference type="Gene3D" id="1.20.1250.20">
    <property type="entry name" value="MFS general substrate transporter like domains"/>
    <property type="match status" value="2"/>
</dbReference>
<protein>
    <submittedName>
        <fullName evidence="8">MFS transporter</fullName>
    </submittedName>
</protein>
<feature type="transmembrane region" description="Helical" evidence="6">
    <location>
        <begin position="74"/>
        <end position="94"/>
    </location>
</feature>
<feature type="transmembrane region" description="Helical" evidence="6">
    <location>
        <begin position="303"/>
        <end position="320"/>
    </location>
</feature>
<feature type="transmembrane region" description="Helical" evidence="6">
    <location>
        <begin position="367"/>
        <end position="389"/>
    </location>
</feature>
<evidence type="ECO:0000256" key="2">
    <source>
        <dbReference type="ARBA" id="ARBA00022448"/>
    </source>
</evidence>
<feature type="transmembrane region" description="Helical" evidence="6">
    <location>
        <begin position="275"/>
        <end position="297"/>
    </location>
</feature>
<gene>
    <name evidence="8" type="ORF">IAD36_08295</name>
</gene>
<keyword evidence="2" id="KW-0813">Transport</keyword>
<evidence type="ECO:0000256" key="1">
    <source>
        <dbReference type="ARBA" id="ARBA00004651"/>
    </source>
</evidence>
<evidence type="ECO:0000256" key="6">
    <source>
        <dbReference type="SAM" id="Phobius"/>
    </source>
</evidence>
<name>A0A9D1DMJ1_9FIRM</name>
<comment type="caution">
    <text evidence="8">The sequence shown here is derived from an EMBL/GenBank/DDBJ whole genome shotgun (WGS) entry which is preliminary data.</text>
</comment>
<reference evidence="8" key="2">
    <citation type="journal article" date="2021" name="PeerJ">
        <title>Extensive microbial diversity within the chicken gut microbiome revealed by metagenomics and culture.</title>
        <authorList>
            <person name="Gilroy R."/>
            <person name="Ravi A."/>
            <person name="Getino M."/>
            <person name="Pursley I."/>
            <person name="Horton D.L."/>
            <person name="Alikhan N.F."/>
            <person name="Baker D."/>
            <person name="Gharbi K."/>
            <person name="Hall N."/>
            <person name="Watson M."/>
            <person name="Adriaenssens E.M."/>
            <person name="Foster-Nyarko E."/>
            <person name="Jarju S."/>
            <person name="Secka A."/>
            <person name="Antonio M."/>
            <person name="Oren A."/>
            <person name="Chaudhuri R.R."/>
            <person name="La Ragione R."/>
            <person name="Hildebrand F."/>
            <person name="Pallen M.J."/>
        </authorList>
    </citation>
    <scope>NUCLEOTIDE SEQUENCE</scope>
    <source>
        <strain evidence="8">ChiGjej3B3-7149</strain>
    </source>
</reference>
<organism evidence="8 9">
    <name type="scientific">Candidatus Scatomorpha intestinigallinarum</name>
    <dbReference type="NCBI Taxonomy" id="2840923"/>
    <lineage>
        <taxon>Bacteria</taxon>
        <taxon>Bacillati</taxon>
        <taxon>Bacillota</taxon>
        <taxon>Clostridia</taxon>
        <taxon>Eubacteriales</taxon>
        <taxon>Candidatus Scatomorpha</taxon>
    </lineage>
</organism>
<feature type="transmembrane region" description="Helical" evidence="6">
    <location>
        <begin position="166"/>
        <end position="187"/>
    </location>
</feature>
<feature type="transmembrane region" description="Helical" evidence="6">
    <location>
        <begin position="248"/>
        <end position="268"/>
    </location>
</feature>
<accession>A0A9D1DMJ1</accession>
<comment type="subcellular location">
    <subcellularLocation>
        <location evidence="1">Cell membrane</location>
        <topology evidence="1">Multi-pass membrane protein</topology>
    </subcellularLocation>
</comment>
<feature type="transmembrane region" description="Helical" evidence="6">
    <location>
        <begin position="42"/>
        <end position="67"/>
    </location>
</feature>
<reference evidence="8" key="1">
    <citation type="submission" date="2020-10" db="EMBL/GenBank/DDBJ databases">
        <authorList>
            <person name="Gilroy R."/>
        </authorList>
    </citation>
    <scope>NUCLEOTIDE SEQUENCE</scope>
    <source>
        <strain evidence="8">ChiGjej3B3-7149</strain>
    </source>
</reference>
<evidence type="ECO:0000256" key="4">
    <source>
        <dbReference type="ARBA" id="ARBA00022989"/>
    </source>
</evidence>
<keyword evidence="5 6" id="KW-0472">Membrane</keyword>